<dbReference type="PANTHER" id="PTHR14102:SF12">
    <property type="entry name" value="CDNA SEQUENCE BC034090"/>
    <property type="match status" value="1"/>
</dbReference>
<dbReference type="EnsemblMetazoa" id="XM_030997842">
    <property type="protein sequence ID" value="XP_030853702"/>
    <property type="gene ID" value="LOC100888467"/>
</dbReference>
<feature type="compositionally biased region" description="Basic and acidic residues" evidence="1">
    <location>
        <begin position="475"/>
        <end position="487"/>
    </location>
</feature>
<name>A0A7M7T4Q5_STRPU</name>
<evidence type="ECO:0000259" key="2">
    <source>
        <dbReference type="PROSITE" id="PS50106"/>
    </source>
</evidence>
<dbReference type="SMART" id="SM00228">
    <property type="entry name" value="PDZ"/>
    <property type="match status" value="1"/>
</dbReference>
<dbReference type="FunFam" id="2.30.42.10:FF:000402">
    <property type="match status" value="1"/>
</dbReference>
<protein>
    <recommendedName>
        <fullName evidence="2">PDZ domain-containing protein</fullName>
    </recommendedName>
</protein>
<dbReference type="InterPro" id="IPR051741">
    <property type="entry name" value="PAR6_homolog"/>
</dbReference>
<dbReference type="SUPFAM" id="SSF50156">
    <property type="entry name" value="PDZ domain-like"/>
    <property type="match status" value="1"/>
</dbReference>
<feature type="compositionally biased region" description="Basic and acidic residues" evidence="1">
    <location>
        <begin position="324"/>
        <end position="344"/>
    </location>
</feature>
<feature type="compositionally biased region" description="Basic and acidic residues" evidence="1">
    <location>
        <begin position="680"/>
        <end position="708"/>
    </location>
</feature>
<dbReference type="OrthoDB" id="10058001at2759"/>
<feature type="compositionally biased region" description="Polar residues" evidence="1">
    <location>
        <begin position="364"/>
        <end position="380"/>
    </location>
</feature>
<feature type="compositionally biased region" description="Polar residues" evidence="1">
    <location>
        <begin position="123"/>
        <end position="139"/>
    </location>
</feature>
<feature type="compositionally biased region" description="Low complexity" evidence="1">
    <location>
        <begin position="762"/>
        <end position="773"/>
    </location>
</feature>
<reference evidence="4" key="1">
    <citation type="submission" date="2015-02" db="EMBL/GenBank/DDBJ databases">
        <title>Genome sequencing for Strongylocentrotus purpuratus.</title>
        <authorList>
            <person name="Murali S."/>
            <person name="Liu Y."/>
            <person name="Vee V."/>
            <person name="English A."/>
            <person name="Wang M."/>
            <person name="Skinner E."/>
            <person name="Han Y."/>
            <person name="Muzny D.M."/>
            <person name="Worley K.C."/>
            <person name="Gibbs R.A."/>
        </authorList>
    </citation>
    <scope>NUCLEOTIDE SEQUENCE</scope>
</reference>
<dbReference type="PROSITE" id="PS50106">
    <property type="entry name" value="PDZ"/>
    <property type="match status" value="1"/>
</dbReference>
<feature type="compositionally biased region" description="Basic residues" evidence="1">
    <location>
        <begin position="144"/>
        <end position="153"/>
    </location>
</feature>
<dbReference type="Proteomes" id="UP000007110">
    <property type="component" value="Unassembled WGS sequence"/>
</dbReference>
<feature type="region of interest" description="Disordered" evidence="1">
    <location>
        <begin position="94"/>
        <end position="201"/>
    </location>
</feature>
<dbReference type="GO" id="GO:0016324">
    <property type="term" value="C:apical plasma membrane"/>
    <property type="evidence" value="ECO:0000318"/>
    <property type="project" value="GO_Central"/>
</dbReference>
<sequence length="1054" mass="116911">MDILQYSGQPIHRGGQIPANGQNFDPTVAALVSSMRQDLVPESSTPIPHGYSSFSPNSTQMDIYSPVSQADFRSQISPVTSKGYRVQDVTYDYGQESEQSRKHHPQNGRTSPMVQGRGFMITGTPSPRSSLDGSRQPASYQHHQSSHHHHHHSPSLAKQGDGGLINNNSSYVTYNDSLEYTHNNSHPSSNMAPQNGYVSPPPQSYHPVSTYCEEIQFGTSGTVGSGGDVITPAQLCHSAVTQNGVSAPDGIASTAKQPKPPTSLKPRGSRTRRSLRRAADMLLNRSRQSLSDTESRAHKVMTPVPPSTASPRSPRSTADMPGNEENRAPSVRERLQKNRARMGELLRSPSLSKWRRGSKENLELTDNQPKAGPPSSNVTSPAYVPNRRYRSAENLNTSSYTSYETPDPYLDSRTDGSNLDSSDGMSTRSVESTPADYPPRHQERRHSVGQARHRTRSRENHRGYHTADSDTDSSYSRHDGTNGDSHSRYNSKRPLPSSFRLLSKGNRDGPMRTTPKGPSGPLKADHSIQPFTKEKRSPDEGSPRDMWAEQGARPKHHSSTDSLETEQVTHIVFQDTPIRNDFDEKNPASSSSRPTTPSALRKSSRPASPSRSVRFDDDTDGSYDSDRRERKAQSSRRSESPAGRQHSNGHDSRQQNRTSNGRDMPMYATVDKSRKSRTPSRQDDERMSRHDNWTNGVEKDDPYSRINDDSYVSQNGRSRTESDYEEVTFRPRSEIVTSRSHDSKQGSGDPRKRSSSKESRSSRPSTPSYSNPSYAAIDKQPSRSQSMASRGRSHSKESLSYGNPCVTDTDDTIEHLGSSRLDHSSFQSDYDSYKKLSGSQLSILSRTSISEKVEKTKKKLRRALSLDKLSSNKDSYSLEKPKLKKSPSLRSLTGLLKKKDKDGETEGVFSKRRSASVIGLETTPHNGRHPRPQRTTADIDVTSPTHGRKIGRVLAIKPDGTQVIELVKPPNGPFGFYIAKGTSSNGNGIFVTRLGDGHPAKILAGLLQVGDEILEIDGQDIRKKKLDDVYDLMMDNDSLLLHVRPLKSRSEYRS</sequence>
<feature type="compositionally biased region" description="Basic and acidic residues" evidence="1">
    <location>
        <begin position="718"/>
        <end position="761"/>
    </location>
</feature>
<feature type="compositionally biased region" description="Basic and acidic residues" evidence="1">
    <location>
        <begin position="532"/>
        <end position="547"/>
    </location>
</feature>
<dbReference type="OMA" id="HRGYHTA"/>
<feature type="compositionally biased region" description="Polar residues" evidence="1">
    <location>
        <begin position="393"/>
        <end position="404"/>
    </location>
</feature>
<dbReference type="GO" id="GO:0007163">
    <property type="term" value="P:establishment or maintenance of cell polarity"/>
    <property type="evidence" value="ECO:0000318"/>
    <property type="project" value="GO_Central"/>
</dbReference>
<reference evidence="3" key="2">
    <citation type="submission" date="2021-01" db="UniProtKB">
        <authorList>
            <consortium name="EnsemblMetazoa"/>
        </authorList>
    </citation>
    <scope>IDENTIFICATION</scope>
</reference>
<feature type="domain" description="PDZ" evidence="2">
    <location>
        <begin position="963"/>
        <end position="1033"/>
    </location>
</feature>
<evidence type="ECO:0000313" key="4">
    <source>
        <dbReference type="Proteomes" id="UP000007110"/>
    </source>
</evidence>
<feature type="region of interest" description="Disordered" evidence="1">
    <location>
        <begin position="921"/>
        <end position="944"/>
    </location>
</feature>
<feature type="compositionally biased region" description="Low complexity" evidence="1">
    <location>
        <begin position="309"/>
        <end position="318"/>
    </location>
</feature>
<dbReference type="RefSeq" id="XP_030853702.1">
    <property type="nucleotide sequence ID" value="XM_030997842.1"/>
</dbReference>
<dbReference type="GO" id="GO:0007098">
    <property type="term" value="P:centrosome cycle"/>
    <property type="evidence" value="ECO:0000318"/>
    <property type="project" value="GO_Central"/>
</dbReference>
<accession>A0A7M7T4Q5</accession>
<feature type="region of interest" description="Disordered" evidence="1">
    <location>
        <begin position="247"/>
        <end position="806"/>
    </location>
</feature>
<feature type="compositionally biased region" description="Basic and acidic residues" evidence="1">
    <location>
        <begin position="457"/>
        <end position="468"/>
    </location>
</feature>
<dbReference type="GO" id="GO:0060341">
    <property type="term" value="P:regulation of cellular localization"/>
    <property type="evidence" value="ECO:0000318"/>
    <property type="project" value="GO_Central"/>
</dbReference>
<dbReference type="GO" id="GO:0005938">
    <property type="term" value="C:cell cortex"/>
    <property type="evidence" value="ECO:0000318"/>
    <property type="project" value="GO_Central"/>
</dbReference>
<dbReference type="GO" id="GO:0005634">
    <property type="term" value="C:nucleus"/>
    <property type="evidence" value="ECO:0000318"/>
    <property type="project" value="GO_Central"/>
</dbReference>
<feature type="region of interest" description="Disordered" evidence="1">
    <location>
        <begin position="875"/>
        <end position="909"/>
    </location>
</feature>
<dbReference type="InParanoid" id="A0A7M7T4Q5"/>
<dbReference type="Gene3D" id="2.30.42.10">
    <property type="match status" value="1"/>
</dbReference>
<evidence type="ECO:0000256" key="1">
    <source>
        <dbReference type="SAM" id="MobiDB-lite"/>
    </source>
</evidence>
<keyword evidence="4" id="KW-1185">Reference proteome</keyword>
<feature type="compositionally biased region" description="Polar residues" evidence="1">
    <location>
        <begin position="165"/>
        <end position="197"/>
    </location>
</feature>
<feature type="compositionally biased region" description="Polar residues" evidence="1">
    <location>
        <begin position="415"/>
        <end position="432"/>
    </location>
</feature>
<dbReference type="PANTHER" id="PTHR14102">
    <property type="entry name" value="PAR-6-RELATED"/>
    <property type="match status" value="1"/>
</dbReference>
<dbReference type="InterPro" id="IPR036034">
    <property type="entry name" value="PDZ_sf"/>
</dbReference>
<dbReference type="GeneID" id="100888467"/>
<organism evidence="3 4">
    <name type="scientific">Strongylocentrotus purpuratus</name>
    <name type="common">Purple sea urchin</name>
    <dbReference type="NCBI Taxonomy" id="7668"/>
    <lineage>
        <taxon>Eukaryota</taxon>
        <taxon>Metazoa</taxon>
        <taxon>Echinodermata</taxon>
        <taxon>Eleutherozoa</taxon>
        <taxon>Echinozoa</taxon>
        <taxon>Echinoidea</taxon>
        <taxon>Euechinoidea</taxon>
        <taxon>Echinacea</taxon>
        <taxon>Camarodonta</taxon>
        <taxon>Echinidea</taxon>
        <taxon>Strongylocentrotidae</taxon>
        <taxon>Strongylocentrotus</taxon>
    </lineage>
</organism>
<proteinExistence type="predicted"/>
<feature type="compositionally biased region" description="Basic and acidic residues" evidence="1">
    <location>
        <begin position="624"/>
        <end position="639"/>
    </location>
</feature>
<feature type="compositionally biased region" description="Low complexity" evidence="1">
    <location>
        <begin position="587"/>
        <end position="612"/>
    </location>
</feature>
<dbReference type="KEGG" id="spu:100888467"/>
<evidence type="ECO:0000313" key="3">
    <source>
        <dbReference type="EnsemblMetazoa" id="XP_030853702"/>
    </source>
</evidence>
<dbReference type="AlphaFoldDB" id="A0A7M7T4Q5"/>
<dbReference type="Pfam" id="PF00595">
    <property type="entry name" value="PDZ"/>
    <property type="match status" value="1"/>
</dbReference>
<feature type="compositionally biased region" description="Basic residues" evidence="1">
    <location>
        <begin position="267"/>
        <end position="276"/>
    </location>
</feature>
<feature type="region of interest" description="Disordered" evidence="1">
    <location>
        <begin position="1"/>
        <end position="22"/>
    </location>
</feature>
<dbReference type="InterPro" id="IPR001478">
    <property type="entry name" value="PDZ"/>
</dbReference>